<evidence type="ECO:0000313" key="2">
    <source>
        <dbReference type="Proteomes" id="UP000274346"/>
    </source>
</evidence>
<dbReference type="AlphaFoldDB" id="A0A3P8JGQ8"/>
<name>A0A3P8JGQ8_RAOTE</name>
<sequence>MKIIHSLKPIYLDAKSKHTLGIKLIKPRHEICSLNIRRSRRNHLTHCF</sequence>
<reference evidence="1 2" key="1">
    <citation type="submission" date="2018-12" db="EMBL/GenBank/DDBJ databases">
        <authorList>
            <consortium name="Pathogen Informatics"/>
        </authorList>
    </citation>
    <scope>NUCLEOTIDE SEQUENCE [LARGE SCALE GENOMIC DNA]</scope>
    <source>
        <strain evidence="1 2">NCTC13098</strain>
    </source>
</reference>
<organism evidence="1 2">
    <name type="scientific">Raoultella terrigena</name>
    <name type="common">Klebsiella terrigena</name>
    <dbReference type="NCBI Taxonomy" id="577"/>
    <lineage>
        <taxon>Bacteria</taxon>
        <taxon>Pseudomonadati</taxon>
        <taxon>Pseudomonadota</taxon>
        <taxon>Gammaproteobacteria</taxon>
        <taxon>Enterobacterales</taxon>
        <taxon>Enterobacteriaceae</taxon>
        <taxon>Klebsiella/Raoultella group</taxon>
        <taxon>Raoultella</taxon>
    </lineage>
</organism>
<protein>
    <submittedName>
        <fullName evidence="1">Uncharacterized protein</fullName>
    </submittedName>
</protein>
<dbReference type="EMBL" id="LR131271">
    <property type="protein sequence ID" value="VDR25988.1"/>
    <property type="molecule type" value="Genomic_DNA"/>
</dbReference>
<gene>
    <name evidence="1" type="ORF">NCTC13098_02322</name>
</gene>
<dbReference type="Proteomes" id="UP000274346">
    <property type="component" value="Chromosome"/>
</dbReference>
<dbReference type="KEGG" id="rtg:NCTC13098_02322"/>
<accession>A0A3P8JGQ8</accession>
<evidence type="ECO:0000313" key="1">
    <source>
        <dbReference type="EMBL" id="VDR25988.1"/>
    </source>
</evidence>
<proteinExistence type="predicted"/>